<evidence type="ECO:0000256" key="4">
    <source>
        <dbReference type="ARBA" id="ARBA00022692"/>
    </source>
</evidence>
<feature type="transmembrane region" description="Helical" evidence="8">
    <location>
        <begin position="385"/>
        <end position="406"/>
    </location>
</feature>
<reference evidence="9 10" key="2">
    <citation type="submission" date="2020-07" db="EMBL/GenBank/DDBJ databases">
        <title>Genome of starter culture bacteria Kocuria salsicia reveals its technological properties and safety for usage in meat industry.</title>
        <authorList>
            <person name="Michael M."/>
            <person name="Konstantin K."/>
            <person name="Evgenii K."/>
            <person name="Galina S."/>
            <person name="Oksana K."/>
            <person name="Andrei L."/>
        </authorList>
    </citation>
    <scope>NUCLEOTIDE SEQUENCE [LARGE SCALE GENOMIC DNA]</scope>
    <source>
        <strain evidence="9 10">80</strain>
    </source>
</reference>
<accession>A0A7D7Q818</accession>
<evidence type="ECO:0000256" key="7">
    <source>
        <dbReference type="SAM" id="MobiDB-lite"/>
    </source>
</evidence>
<reference evidence="10" key="1">
    <citation type="submission" date="2017-08" db="EMBL/GenBank/DDBJ databases">
        <title>Draft Genome Sequence of Kocuria varians 80.</title>
        <authorList>
            <person name="Minaev M."/>
            <person name="Kurbakov K.A."/>
            <person name="Solodovnikova G.I."/>
            <person name="Kuznetsova O.A."/>
            <person name="Lisitsyn A.B."/>
        </authorList>
    </citation>
    <scope>NUCLEOTIDE SEQUENCE [LARGE SCALE GENOMIC DNA]</scope>
    <source>
        <strain evidence="10">80</strain>
    </source>
</reference>
<dbReference type="InterPro" id="IPR006043">
    <property type="entry name" value="NCS2"/>
</dbReference>
<dbReference type="GO" id="GO:0015205">
    <property type="term" value="F:nucleobase transmembrane transporter activity"/>
    <property type="evidence" value="ECO:0007669"/>
    <property type="project" value="UniProtKB-ARBA"/>
</dbReference>
<keyword evidence="10" id="KW-1185">Reference proteome</keyword>
<evidence type="ECO:0000256" key="3">
    <source>
        <dbReference type="ARBA" id="ARBA00022448"/>
    </source>
</evidence>
<gene>
    <name evidence="9" type="primary">rutG</name>
    <name evidence="9" type="ORF">CIB50_0001127</name>
</gene>
<feature type="transmembrane region" description="Helical" evidence="8">
    <location>
        <begin position="418"/>
        <end position="435"/>
    </location>
</feature>
<dbReference type="PANTHER" id="PTHR11119">
    <property type="entry name" value="XANTHINE-URACIL / VITAMIN C PERMEASE FAMILY MEMBER"/>
    <property type="match status" value="1"/>
</dbReference>
<feature type="transmembrane region" description="Helical" evidence="8">
    <location>
        <begin position="180"/>
        <end position="199"/>
    </location>
</feature>
<feature type="transmembrane region" description="Helical" evidence="8">
    <location>
        <begin position="356"/>
        <end position="379"/>
    </location>
</feature>
<organism evidence="9 10">
    <name type="scientific">Kocuria varians</name>
    <name type="common">Micrococcus varians</name>
    <dbReference type="NCBI Taxonomy" id="1272"/>
    <lineage>
        <taxon>Bacteria</taxon>
        <taxon>Bacillati</taxon>
        <taxon>Actinomycetota</taxon>
        <taxon>Actinomycetes</taxon>
        <taxon>Micrococcales</taxon>
        <taxon>Micrococcaceae</taxon>
        <taxon>Kocuria</taxon>
    </lineage>
</organism>
<dbReference type="InterPro" id="IPR006042">
    <property type="entry name" value="Xan_ur_permease"/>
</dbReference>
<keyword evidence="5 8" id="KW-1133">Transmembrane helix</keyword>
<dbReference type="KEGG" id="kvr:CIB50_0001127"/>
<keyword evidence="4 8" id="KW-0812">Transmembrane</keyword>
<evidence type="ECO:0000256" key="8">
    <source>
        <dbReference type="SAM" id="Phobius"/>
    </source>
</evidence>
<keyword evidence="3" id="KW-0813">Transport</keyword>
<dbReference type="NCBIfam" id="TIGR00801">
    <property type="entry name" value="ncs2"/>
    <property type="match status" value="1"/>
</dbReference>
<proteinExistence type="inferred from homology"/>
<name>A0A7D7Q818_KOCVA</name>
<feature type="transmembrane region" description="Helical" evidence="8">
    <location>
        <begin position="205"/>
        <end position="226"/>
    </location>
</feature>
<evidence type="ECO:0000313" key="9">
    <source>
        <dbReference type="EMBL" id="QMS56423.1"/>
    </source>
</evidence>
<sequence>MSSSVPPPQPPQPKPQPHESHEPPQAETGTARNGTEAPARRGVVDRLGLNWRVHGDGKHVAPGDVVTPRERLAWPRTISIGAQHVVAMFGATFLVPLLTGFPPATTLFFSGVGTVLFLVVTAGRVPSYLGSSFAFIAPITASVNQYGPGGALGGVIMAGAALFLIGLLVQIAGTGWLQKLMPPAVTGTIVALIGFNLAPSAKENFTAAPVTALVTLGSIILISVLFRGLLGRLSILLGVVIGYLTAVVRGEVDFTSIQAAWDAQGLFGLPHFQSPEFHLNLAGLFIPVILVLVAENIGHVKSVALMTGDDLDPYTGRAIMSDGLATMIAGSGGGSGTTTYAENIGVMAATRVYSTAAYWVAALVAILLSVTPVFGAAVATVPQGVLGGAATVLYGMIGMLGVRIWVQNRVDFSNPVNLTTAAIAMIVGIGDYTWSVAGLDFAGIALGTAAALVVYHLMAAIARARGSVGSDPLTPDTSQSPSPLG</sequence>
<dbReference type="Pfam" id="PF00860">
    <property type="entry name" value="Xan_ur_permease"/>
    <property type="match status" value="1"/>
</dbReference>
<dbReference type="RefSeq" id="WP_258924220.1">
    <property type="nucleotide sequence ID" value="NZ_CP059343.1"/>
</dbReference>
<feature type="region of interest" description="Disordered" evidence="7">
    <location>
        <begin position="1"/>
        <end position="40"/>
    </location>
</feature>
<feature type="compositionally biased region" description="Pro residues" evidence="7">
    <location>
        <begin position="1"/>
        <end position="15"/>
    </location>
</feature>
<feature type="transmembrane region" description="Helical" evidence="8">
    <location>
        <begin position="233"/>
        <end position="252"/>
    </location>
</feature>
<evidence type="ECO:0000256" key="1">
    <source>
        <dbReference type="ARBA" id="ARBA00004141"/>
    </source>
</evidence>
<evidence type="ECO:0000313" key="10">
    <source>
        <dbReference type="Proteomes" id="UP000216825"/>
    </source>
</evidence>
<dbReference type="EMBL" id="CP059343">
    <property type="protein sequence ID" value="QMS56423.1"/>
    <property type="molecule type" value="Genomic_DNA"/>
</dbReference>
<feature type="transmembrane region" description="Helical" evidence="8">
    <location>
        <begin position="277"/>
        <end position="297"/>
    </location>
</feature>
<feature type="transmembrane region" description="Helical" evidence="8">
    <location>
        <begin position="441"/>
        <end position="462"/>
    </location>
</feature>
<evidence type="ECO:0000256" key="2">
    <source>
        <dbReference type="ARBA" id="ARBA00008821"/>
    </source>
</evidence>
<comment type="subcellular location">
    <subcellularLocation>
        <location evidence="1">Membrane</location>
        <topology evidence="1">Multi-pass membrane protein</topology>
    </subcellularLocation>
</comment>
<dbReference type="GO" id="GO:0005886">
    <property type="term" value="C:plasma membrane"/>
    <property type="evidence" value="ECO:0007669"/>
    <property type="project" value="UniProtKB-ARBA"/>
</dbReference>
<evidence type="ECO:0000256" key="5">
    <source>
        <dbReference type="ARBA" id="ARBA00022989"/>
    </source>
</evidence>
<dbReference type="Proteomes" id="UP000216825">
    <property type="component" value="Chromosome"/>
</dbReference>
<feature type="transmembrane region" description="Helical" evidence="8">
    <location>
        <begin position="152"/>
        <end position="173"/>
    </location>
</feature>
<evidence type="ECO:0000256" key="6">
    <source>
        <dbReference type="ARBA" id="ARBA00023136"/>
    </source>
</evidence>
<feature type="transmembrane region" description="Helical" evidence="8">
    <location>
        <begin position="78"/>
        <end position="98"/>
    </location>
</feature>
<protein>
    <submittedName>
        <fullName evidence="9">Pyrimidine permease RutG</fullName>
    </submittedName>
</protein>
<comment type="similarity">
    <text evidence="2">Belongs to the nucleobase:cation symporter-2 (NCS2) (TC 2.A.40) family.</text>
</comment>
<keyword evidence="6 8" id="KW-0472">Membrane</keyword>
<dbReference type="AlphaFoldDB" id="A0A7D7Q818"/>